<keyword evidence="1" id="KW-0479">Metal-binding</keyword>
<evidence type="ECO:0000256" key="2">
    <source>
        <dbReference type="SAM" id="Coils"/>
    </source>
</evidence>
<gene>
    <name evidence="5" type="ORF">TIFTF001_027206</name>
</gene>
<feature type="compositionally biased region" description="Polar residues" evidence="3">
    <location>
        <begin position="353"/>
        <end position="363"/>
    </location>
</feature>
<protein>
    <recommendedName>
        <fullName evidence="4">C3H1-type domain-containing protein</fullName>
    </recommendedName>
</protein>
<feature type="region of interest" description="Disordered" evidence="3">
    <location>
        <begin position="401"/>
        <end position="423"/>
    </location>
</feature>
<evidence type="ECO:0000313" key="6">
    <source>
        <dbReference type="Proteomes" id="UP001187192"/>
    </source>
</evidence>
<comment type="caution">
    <text evidence="5">The sequence shown here is derived from an EMBL/GenBank/DDBJ whole genome shotgun (WGS) entry which is preliminary data.</text>
</comment>
<accession>A0AA88DML5</accession>
<feature type="zinc finger region" description="C3H1-type" evidence="1">
    <location>
        <begin position="6"/>
        <end position="32"/>
    </location>
</feature>
<dbReference type="Gene3D" id="4.10.1000.10">
    <property type="entry name" value="Zinc finger, CCCH-type"/>
    <property type="match status" value="1"/>
</dbReference>
<dbReference type="InterPro" id="IPR045868">
    <property type="entry name" value="Znf_C3H13/40"/>
</dbReference>
<dbReference type="SMART" id="SM00356">
    <property type="entry name" value="ZnF_C3H1"/>
    <property type="match status" value="1"/>
</dbReference>
<evidence type="ECO:0000256" key="1">
    <source>
        <dbReference type="PROSITE-ProRule" id="PRU00723"/>
    </source>
</evidence>
<feature type="region of interest" description="Disordered" evidence="3">
    <location>
        <begin position="349"/>
        <end position="377"/>
    </location>
</feature>
<dbReference type="Proteomes" id="UP001187192">
    <property type="component" value="Unassembled WGS sequence"/>
</dbReference>
<dbReference type="PANTHER" id="PTHR38160:SF1">
    <property type="entry name" value="ZINC FINGER CCCH DOMAIN-CONTAINING PROTEIN 40"/>
    <property type="match status" value="1"/>
</dbReference>
<organism evidence="5 6">
    <name type="scientific">Ficus carica</name>
    <name type="common">Common fig</name>
    <dbReference type="NCBI Taxonomy" id="3494"/>
    <lineage>
        <taxon>Eukaryota</taxon>
        <taxon>Viridiplantae</taxon>
        <taxon>Streptophyta</taxon>
        <taxon>Embryophyta</taxon>
        <taxon>Tracheophyta</taxon>
        <taxon>Spermatophyta</taxon>
        <taxon>Magnoliopsida</taxon>
        <taxon>eudicotyledons</taxon>
        <taxon>Gunneridae</taxon>
        <taxon>Pentapetalae</taxon>
        <taxon>rosids</taxon>
        <taxon>fabids</taxon>
        <taxon>Rosales</taxon>
        <taxon>Moraceae</taxon>
        <taxon>Ficeae</taxon>
        <taxon>Ficus</taxon>
    </lineage>
</organism>
<keyword evidence="1" id="KW-0862">Zinc</keyword>
<dbReference type="PROSITE" id="PS50103">
    <property type="entry name" value="ZF_C3H1"/>
    <property type="match status" value="1"/>
</dbReference>
<feature type="compositionally biased region" description="Basic and acidic residues" evidence="3">
    <location>
        <begin position="475"/>
        <end position="484"/>
    </location>
</feature>
<keyword evidence="2" id="KW-0175">Coiled coil</keyword>
<feature type="coiled-coil region" evidence="2">
    <location>
        <begin position="251"/>
        <end position="285"/>
    </location>
</feature>
<keyword evidence="1" id="KW-0863">Zinc-finger</keyword>
<evidence type="ECO:0000313" key="5">
    <source>
        <dbReference type="EMBL" id="GMN58108.1"/>
    </source>
</evidence>
<sequence length="544" mass="61922">MVERKSFKTKICVLYKRGRCSRQDCQFAHGDAELRRFSGSFHVYLRSMDWLHRVETLSRCLAERHIALSRLTGLLFVQDGCLLISLPSCLHSIVIAQRQDGNANSSLFNASLIYEGGTITVHYYLTDVVRCNGRQDFGGGDLRDKIGRRHSPRRIHSPVREARGRNTVHECCTDNLTLKYLYRDRRHKKKQRLDDQSDISGSLRISDAAEYQVKGGKFRTDSRGVFVKQLEKVELDIERFDHRKSQLGVKLEEKVQEVDSLTSKIQELEVQLNKEREENKRILSKINKFVKAHNHCTEIQDQLKRSEVWLHKLGDELACDFTKIVANEEDSSINIVSDEETAGFLVSPHKEQQNGALQSNTRQDASKPLRESQQVKVHMDAPVKTKKVSRGNILAQSNYEKEIEASRNGRSSPIGNEGKHEKRSIVNDLSADKVKSLDSRLALPSTNLAAHAVDEVENESEDNIGVAGTASTRVEKGATHEIKDLPPPPPLPILQNSYSQYEDDDEKIDIDGDEDYEKIDMDGDEEEEEEEEEDEEEMVQVDIV</sequence>
<evidence type="ECO:0000259" key="4">
    <source>
        <dbReference type="PROSITE" id="PS50103"/>
    </source>
</evidence>
<dbReference type="InterPro" id="IPR000571">
    <property type="entry name" value="Znf_CCCH"/>
</dbReference>
<keyword evidence="6" id="KW-1185">Reference proteome</keyword>
<dbReference type="EMBL" id="BTGU01000075">
    <property type="protein sequence ID" value="GMN58108.1"/>
    <property type="molecule type" value="Genomic_DNA"/>
</dbReference>
<name>A0AA88DML5_FICCA</name>
<proteinExistence type="predicted"/>
<dbReference type="GO" id="GO:0008270">
    <property type="term" value="F:zinc ion binding"/>
    <property type="evidence" value="ECO:0007669"/>
    <property type="project" value="UniProtKB-KW"/>
</dbReference>
<feature type="region of interest" description="Disordered" evidence="3">
    <location>
        <begin position="475"/>
        <end position="544"/>
    </location>
</feature>
<reference evidence="5" key="1">
    <citation type="submission" date="2023-07" db="EMBL/GenBank/DDBJ databases">
        <title>draft genome sequence of fig (Ficus carica).</title>
        <authorList>
            <person name="Takahashi T."/>
            <person name="Nishimura K."/>
        </authorList>
    </citation>
    <scope>NUCLEOTIDE SEQUENCE</scope>
</reference>
<feature type="domain" description="C3H1-type" evidence="4">
    <location>
        <begin position="6"/>
        <end position="32"/>
    </location>
</feature>
<dbReference type="PANTHER" id="PTHR38160">
    <property type="entry name" value="ZINC FINGER CCCH DOMAIN-CONTAINING PROTEIN 40"/>
    <property type="match status" value="1"/>
</dbReference>
<dbReference type="AlphaFoldDB" id="A0AA88DML5"/>
<feature type="compositionally biased region" description="Acidic residues" evidence="3">
    <location>
        <begin position="501"/>
        <end position="544"/>
    </location>
</feature>
<evidence type="ECO:0000256" key="3">
    <source>
        <dbReference type="SAM" id="MobiDB-lite"/>
    </source>
</evidence>